<dbReference type="InterPro" id="IPR053134">
    <property type="entry name" value="RNA-dir_DNA_polymerase"/>
</dbReference>
<protein>
    <submittedName>
        <fullName evidence="1">Retrovirus-related Pol polyprotein from transposon opus</fullName>
    </submittedName>
</protein>
<evidence type="ECO:0000313" key="3">
    <source>
        <dbReference type="Proteomes" id="UP000321393"/>
    </source>
</evidence>
<dbReference type="EMBL" id="SSTD01003515">
    <property type="protein sequence ID" value="TYK26167.1"/>
    <property type="molecule type" value="Genomic_DNA"/>
</dbReference>
<dbReference type="PANTHER" id="PTHR24559:SF450">
    <property type="entry name" value="RNA-DIRECTED DNA POLYMERASE HOMOLOG"/>
    <property type="match status" value="1"/>
</dbReference>
<gene>
    <name evidence="2" type="ORF">E5676_scaffold111G00930</name>
    <name evidence="1" type="ORF">E6C27_scaffold99G00080</name>
</gene>
<sequence>MTVFEASKTEVNGRPMPPTRWRVAAVQESFGGAECQSVVHLSGTSPVLTVFDQYANVFEWSDKLPQRKDIEHHILLKKGIDPINVRPCRYGYHEKEEMEKLVGEMFASEFPFSSPVLLVKKDGSWRIYVDYRGVNNATIPNKFPIPVVEELFDELGEASLFSIIDLKSGSIRYEWWMKALKRQHLGLMRDTMSS</sequence>
<dbReference type="OrthoDB" id="1741804at2759"/>
<accession>A0A5A7V7C3</accession>
<proteinExistence type="predicted"/>
<dbReference type="Proteomes" id="UP000321393">
    <property type="component" value="Unassembled WGS sequence"/>
</dbReference>
<reference evidence="3 4" key="1">
    <citation type="submission" date="2019-08" db="EMBL/GenBank/DDBJ databases">
        <title>Draft genome sequences of two oriental melons (Cucumis melo L. var makuwa).</title>
        <authorList>
            <person name="Kwon S.-Y."/>
        </authorList>
    </citation>
    <scope>NUCLEOTIDE SEQUENCE [LARGE SCALE GENOMIC DNA]</scope>
    <source>
        <strain evidence="4">cv. Chang Bougi</strain>
        <strain evidence="3">cv. SW 3</strain>
        <tissue evidence="1">Leaf</tissue>
    </source>
</reference>
<evidence type="ECO:0000313" key="2">
    <source>
        <dbReference type="EMBL" id="TYK26167.1"/>
    </source>
</evidence>
<dbReference type="SUPFAM" id="SSF56672">
    <property type="entry name" value="DNA/RNA polymerases"/>
    <property type="match status" value="1"/>
</dbReference>
<dbReference type="Proteomes" id="UP000321947">
    <property type="component" value="Unassembled WGS sequence"/>
</dbReference>
<dbReference type="InterPro" id="IPR043128">
    <property type="entry name" value="Rev_trsase/Diguanyl_cyclase"/>
</dbReference>
<dbReference type="PANTHER" id="PTHR24559">
    <property type="entry name" value="TRANSPOSON TY3-I GAG-POL POLYPROTEIN"/>
    <property type="match status" value="1"/>
</dbReference>
<dbReference type="AlphaFoldDB" id="A0A5A7V7C3"/>
<organism evidence="1 3">
    <name type="scientific">Cucumis melo var. makuwa</name>
    <name type="common">Oriental melon</name>
    <dbReference type="NCBI Taxonomy" id="1194695"/>
    <lineage>
        <taxon>Eukaryota</taxon>
        <taxon>Viridiplantae</taxon>
        <taxon>Streptophyta</taxon>
        <taxon>Embryophyta</taxon>
        <taxon>Tracheophyta</taxon>
        <taxon>Spermatophyta</taxon>
        <taxon>Magnoliopsida</taxon>
        <taxon>eudicotyledons</taxon>
        <taxon>Gunneridae</taxon>
        <taxon>Pentapetalae</taxon>
        <taxon>rosids</taxon>
        <taxon>fabids</taxon>
        <taxon>Cucurbitales</taxon>
        <taxon>Cucurbitaceae</taxon>
        <taxon>Benincaseae</taxon>
        <taxon>Cucumis</taxon>
    </lineage>
</organism>
<comment type="caution">
    <text evidence="1">The sequence shown here is derived from an EMBL/GenBank/DDBJ whole genome shotgun (WGS) entry which is preliminary data.</text>
</comment>
<dbReference type="InterPro" id="IPR043502">
    <property type="entry name" value="DNA/RNA_pol_sf"/>
</dbReference>
<name>A0A5A7V7C3_CUCMM</name>
<dbReference type="Gene3D" id="3.10.10.10">
    <property type="entry name" value="HIV Type 1 Reverse Transcriptase, subunit A, domain 1"/>
    <property type="match status" value="1"/>
</dbReference>
<dbReference type="Gene3D" id="3.30.70.270">
    <property type="match status" value="1"/>
</dbReference>
<dbReference type="STRING" id="1194695.A0A5A7V7C3"/>
<dbReference type="EMBL" id="SSTE01001955">
    <property type="protein sequence ID" value="KAA0064013.1"/>
    <property type="molecule type" value="Genomic_DNA"/>
</dbReference>
<evidence type="ECO:0000313" key="1">
    <source>
        <dbReference type="EMBL" id="KAA0064013.1"/>
    </source>
</evidence>
<evidence type="ECO:0000313" key="4">
    <source>
        <dbReference type="Proteomes" id="UP000321947"/>
    </source>
</evidence>